<keyword evidence="4 6" id="KW-0408">Iron</keyword>
<dbReference type="InterPro" id="IPR019591">
    <property type="entry name" value="Mrp/NBP35_ATP-bd"/>
</dbReference>
<sequence>MFSKFFSKKSIAKEQIEAIEQFYQSYRSDIFPEGIANVCQLRDLEIVDGNITLSLTVPFACESELDCFAEQLLSEQQVSIIVDGRLDVLNIKKHDITGIKNIIAIASGKGGVGKSTTAVNLAYAMQAEGARVGILDADIYGPSIPKMLGKEDVKVTSRDGKLMDPIEVNELAAMSIGFLVDEKDATIWRGPMASRAFGQLLNETAWQDIDYLIVDLPPGTGDIQLTLAQQVPVAAAVVITTPQDIALADAAKGIAMFNKVNVPVLGVIENMSYHLCQNCGEKSHLFGQGGGELLSKDYGTQLLGQLPLDISICQHADQGKSALVENSAGDIAQQYRRIAGKIAADLFRQFDARSPATNEILIKQVD</sequence>
<dbReference type="CDD" id="cd02037">
    <property type="entry name" value="Mrp_NBP35"/>
    <property type="match status" value="1"/>
</dbReference>
<dbReference type="EMBL" id="BSST01000001">
    <property type="protein sequence ID" value="GLX80152.1"/>
    <property type="molecule type" value="Genomic_DNA"/>
</dbReference>
<dbReference type="InterPro" id="IPR033756">
    <property type="entry name" value="YlxH/NBP35"/>
</dbReference>
<protein>
    <recommendedName>
        <fullName evidence="6">Iron-sulfur cluster carrier protein</fullName>
    </recommendedName>
</protein>
<dbReference type="RefSeq" id="WP_284246115.1">
    <property type="nucleotide sequence ID" value="NZ_BSST01000001.1"/>
</dbReference>
<dbReference type="InterPro" id="IPR027417">
    <property type="entry name" value="P-loop_NTPase"/>
</dbReference>
<dbReference type="SUPFAM" id="SSF52540">
    <property type="entry name" value="P-loop containing nucleoside triphosphate hydrolases"/>
    <property type="match status" value="1"/>
</dbReference>
<dbReference type="InterPro" id="IPR044304">
    <property type="entry name" value="NUBPL-like"/>
</dbReference>
<dbReference type="Proteomes" id="UP001157186">
    <property type="component" value="Unassembled WGS sequence"/>
</dbReference>
<keyword evidence="3 6" id="KW-0067">ATP-binding</keyword>
<evidence type="ECO:0000256" key="5">
    <source>
        <dbReference type="ARBA" id="ARBA00023014"/>
    </source>
</evidence>
<comment type="caution">
    <text evidence="7">The sequence shown here is derived from an EMBL/GenBank/DDBJ whole genome shotgun (WGS) entry which is preliminary data.</text>
</comment>
<evidence type="ECO:0000256" key="3">
    <source>
        <dbReference type="ARBA" id="ARBA00022840"/>
    </source>
</evidence>
<keyword evidence="8" id="KW-1185">Reference proteome</keyword>
<keyword evidence="6" id="KW-0378">Hydrolase</keyword>
<evidence type="ECO:0000256" key="1">
    <source>
        <dbReference type="ARBA" id="ARBA00022723"/>
    </source>
</evidence>
<feature type="binding site" evidence="6">
    <location>
        <begin position="108"/>
        <end position="115"/>
    </location>
    <ligand>
        <name>ATP</name>
        <dbReference type="ChEBI" id="CHEBI:30616"/>
    </ligand>
</feature>
<keyword evidence="1 6" id="KW-0479">Metal-binding</keyword>
<keyword evidence="5 6" id="KW-0411">Iron-sulfur</keyword>
<evidence type="ECO:0000256" key="2">
    <source>
        <dbReference type="ARBA" id="ARBA00022741"/>
    </source>
</evidence>
<evidence type="ECO:0000256" key="6">
    <source>
        <dbReference type="HAMAP-Rule" id="MF_02040"/>
    </source>
</evidence>
<dbReference type="NCBIfam" id="NF008669">
    <property type="entry name" value="PRK11670.1"/>
    <property type="match status" value="1"/>
</dbReference>
<dbReference type="InterPro" id="IPR000808">
    <property type="entry name" value="Mrp-like_CS"/>
</dbReference>
<accession>A0ABQ6GXT8</accession>
<keyword evidence="2 6" id="KW-0547">Nucleotide-binding</keyword>
<comment type="similarity">
    <text evidence="6">Belongs to the Mrp/NBP35 ATP-binding proteins family.</text>
</comment>
<evidence type="ECO:0000313" key="7">
    <source>
        <dbReference type="EMBL" id="GLX80152.1"/>
    </source>
</evidence>
<dbReference type="PANTHER" id="PTHR42961:SF2">
    <property type="entry name" value="IRON-SULFUR PROTEIN NUBPL"/>
    <property type="match status" value="1"/>
</dbReference>
<dbReference type="Gene3D" id="3.40.50.300">
    <property type="entry name" value="P-loop containing nucleotide triphosphate hydrolases"/>
    <property type="match status" value="1"/>
</dbReference>
<reference evidence="7 8" key="1">
    <citation type="submission" date="2023-03" db="EMBL/GenBank/DDBJ databases">
        <title>Draft genome sequence of Thalassotalea insulae KCTC 62186T.</title>
        <authorList>
            <person name="Sawabe T."/>
        </authorList>
    </citation>
    <scope>NUCLEOTIDE SEQUENCE [LARGE SCALE GENOMIC DNA]</scope>
    <source>
        <strain evidence="7 8">KCTC 62186</strain>
    </source>
</reference>
<evidence type="ECO:0000313" key="8">
    <source>
        <dbReference type="Proteomes" id="UP001157186"/>
    </source>
</evidence>
<dbReference type="PROSITE" id="PS01215">
    <property type="entry name" value="MRP"/>
    <property type="match status" value="1"/>
</dbReference>
<organism evidence="7 8">
    <name type="scientific">Thalassotalea insulae</name>
    <dbReference type="NCBI Taxonomy" id="2056778"/>
    <lineage>
        <taxon>Bacteria</taxon>
        <taxon>Pseudomonadati</taxon>
        <taxon>Pseudomonadota</taxon>
        <taxon>Gammaproteobacteria</taxon>
        <taxon>Alteromonadales</taxon>
        <taxon>Colwelliaceae</taxon>
        <taxon>Thalassotalea</taxon>
    </lineage>
</organism>
<comment type="function">
    <text evidence="6">Binds and transfers iron-sulfur (Fe-S) clusters to target apoproteins. Can hydrolyze ATP.</text>
</comment>
<dbReference type="PANTHER" id="PTHR42961">
    <property type="entry name" value="IRON-SULFUR PROTEIN NUBPL"/>
    <property type="match status" value="1"/>
</dbReference>
<name>A0ABQ6GXT8_9GAMM</name>
<evidence type="ECO:0000256" key="4">
    <source>
        <dbReference type="ARBA" id="ARBA00023004"/>
    </source>
</evidence>
<proteinExistence type="inferred from homology"/>
<gene>
    <name evidence="7" type="ORF">tinsulaeT_34920</name>
</gene>
<comment type="subunit">
    <text evidence="6">Homodimer.</text>
</comment>
<dbReference type="HAMAP" id="MF_02040">
    <property type="entry name" value="Mrp_NBP35"/>
    <property type="match status" value="1"/>
</dbReference>
<dbReference type="Pfam" id="PF10609">
    <property type="entry name" value="ParA"/>
    <property type="match status" value="1"/>
</dbReference>